<evidence type="ECO:0000313" key="1">
    <source>
        <dbReference type="EMBL" id="GAO28168.1"/>
    </source>
</evidence>
<gene>
    <name evidence="1" type="ORF">JCM15548_232</name>
</gene>
<dbReference type="InterPro" id="IPR016769">
    <property type="entry name" value="Phage_SP01_Orf1"/>
</dbReference>
<dbReference type="Proteomes" id="UP000032900">
    <property type="component" value="Unassembled WGS sequence"/>
</dbReference>
<name>A0A0E9LS98_9BACT</name>
<accession>A0A0E9LS98</accession>
<reference evidence="1 2" key="1">
    <citation type="journal article" date="2015" name="Microbes Environ.">
        <title>Distribution and evolution of nitrogen fixation genes in the phylum bacteroidetes.</title>
        <authorList>
            <person name="Inoue J."/>
            <person name="Oshima K."/>
            <person name="Suda W."/>
            <person name="Sakamoto M."/>
            <person name="Iino T."/>
            <person name="Noda S."/>
            <person name="Hongoh Y."/>
            <person name="Hattori M."/>
            <person name="Ohkuma M."/>
        </authorList>
    </citation>
    <scope>NUCLEOTIDE SEQUENCE [LARGE SCALE GENOMIC DNA]</scope>
    <source>
        <strain evidence="1">JCM 15548</strain>
    </source>
</reference>
<dbReference type="Gene3D" id="3.40.50.1000">
    <property type="entry name" value="HAD superfamily/HAD-like"/>
    <property type="match status" value="1"/>
</dbReference>
<organism evidence="1 2">
    <name type="scientific">Geofilum rubicundum JCM 15548</name>
    <dbReference type="NCBI Taxonomy" id="1236989"/>
    <lineage>
        <taxon>Bacteria</taxon>
        <taxon>Pseudomonadati</taxon>
        <taxon>Bacteroidota</taxon>
        <taxon>Bacteroidia</taxon>
        <taxon>Marinilabiliales</taxon>
        <taxon>Marinilabiliaceae</taxon>
        <taxon>Geofilum</taxon>
    </lineage>
</organism>
<sequence>MIIAVDFDGTIVEHRYPSIGKEKFFAFETLRALQKDGHQLVLWTYRDGHLLEEAVEYCRSKGVEFYAVNSSYPNEELEPGQSRKIHADLFIDDRIVFGFPGWGEIYQSINPDASSHGAMDYQKQYERAQSKSLNGLWSRFLIWTGLKEK</sequence>
<dbReference type="EMBL" id="BAZW01000001">
    <property type="protein sequence ID" value="GAO28168.1"/>
    <property type="molecule type" value="Genomic_DNA"/>
</dbReference>
<dbReference type="PIRSF" id="PIRSF020079">
    <property type="entry name" value="UCP020079"/>
    <property type="match status" value="1"/>
</dbReference>
<keyword evidence="2" id="KW-1185">Reference proteome</keyword>
<comment type="caution">
    <text evidence="1">The sequence shown here is derived from an EMBL/GenBank/DDBJ whole genome shotgun (WGS) entry which is preliminary data.</text>
</comment>
<evidence type="ECO:0000313" key="2">
    <source>
        <dbReference type="Proteomes" id="UP000032900"/>
    </source>
</evidence>
<dbReference type="OrthoDB" id="5431039at2"/>
<dbReference type="InterPro" id="IPR036412">
    <property type="entry name" value="HAD-like_sf"/>
</dbReference>
<dbReference type="SUPFAM" id="SSF56784">
    <property type="entry name" value="HAD-like"/>
    <property type="match status" value="1"/>
</dbReference>
<proteinExistence type="predicted"/>
<dbReference type="InterPro" id="IPR023214">
    <property type="entry name" value="HAD_sf"/>
</dbReference>
<dbReference type="STRING" id="1236989.JCM15548_232"/>
<dbReference type="NCBIfam" id="NF046079">
    <property type="entry name" value="HAD_phos_BT0820"/>
    <property type="match status" value="1"/>
</dbReference>
<protein>
    <recommendedName>
        <fullName evidence="3">Hydrolase</fullName>
    </recommendedName>
</protein>
<evidence type="ECO:0008006" key="3">
    <source>
        <dbReference type="Google" id="ProtNLM"/>
    </source>
</evidence>
<dbReference type="AlphaFoldDB" id="A0A0E9LS98"/>
<dbReference type="RefSeq" id="WP_062122040.1">
    <property type="nucleotide sequence ID" value="NZ_BAZW01000001.1"/>
</dbReference>